<feature type="compositionally biased region" description="Polar residues" evidence="1">
    <location>
        <begin position="15"/>
        <end position="24"/>
    </location>
</feature>
<accession>A0A9D4IYK7</accession>
<proteinExistence type="predicted"/>
<evidence type="ECO:0000313" key="2">
    <source>
        <dbReference type="EMBL" id="KAH3789048.1"/>
    </source>
</evidence>
<dbReference type="AlphaFoldDB" id="A0A9D4IYK7"/>
<protein>
    <submittedName>
        <fullName evidence="2">Uncharacterized protein</fullName>
    </submittedName>
</protein>
<dbReference type="Proteomes" id="UP000828390">
    <property type="component" value="Unassembled WGS sequence"/>
</dbReference>
<reference evidence="2" key="1">
    <citation type="journal article" date="2019" name="bioRxiv">
        <title>The Genome of the Zebra Mussel, Dreissena polymorpha: A Resource for Invasive Species Research.</title>
        <authorList>
            <person name="McCartney M.A."/>
            <person name="Auch B."/>
            <person name="Kono T."/>
            <person name="Mallez S."/>
            <person name="Zhang Y."/>
            <person name="Obille A."/>
            <person name="Becker A."/>
            <person name="Abrahante J.E."/>
            <person name="Garbe J."/>
            <person name="Badalamenti J.P."/>
            <person name="Herman A."/>
            <person name="Mangelson H."/>
            <person name="Liachko I."/>
            <person name="Sullivan S."/>
            <person name="Sone E.D."/>
            <person name="Koren S."/>
            <person name="Silverstein K.A.T."/>
            <person name="Beckman K.B."/>
            <person name="Gohl D.M."/>
        </authorList>
    </citation>
    <scope>NUCLEOTIDE SEQUENCE</scope>
    <source>
        <strain evidence="2">Duluth1</strain>
        <tissue evidence="2">Whole animal</tissue>
    </source>
</reference>
<comment type="caution">
    <text evidence="2">The sequence shown here is derived from an EMBL/GenBank/DDBJ whole genome shotgun (WGS) entry which is preliminary data.</text>
</comment>
<reference evidence="2" key="2">
    <citation type="submission" date="2020-11" db="EMBL/GenBank/DDBJ databases">
        <authorList>
            <person name="McCartney M.A."/>
            <person name="Auch B."/>
            <person name="Kono T."/>
            <person name="Mallez S."/>
            <person name="Becker A."/>
            <person name="Gohl D.M."/>
            <person name="Silverstein K.A.T."/>
            <person name="Koren S."/>
            <person name="Bechman K.B."/>
            <person name="Herman A."/>
            <person name="Abrahante J.E."/>
            <person name="Garbe J."/>
        </authorList>
    </citation>
    <scope>NUCLEOTIDE SEQUENCE</scope>
    <source>
        <strain evidence="2">Duluth1</strain>
        <tissue evidence="2">Whole animal</tissue>
    </source>
</reference>
<name>A0A9D4IYK7_DREPO</name>
<feature type="region of interest" description="Disordered" evidence="1">
    <location>
        <begin position="1"/>
        <end position="59"/>
    </location>
</feature>
<evidence type="ECO:0000313" key="3">
    <source>
        <dbReference type="Proteomes" id="UP000828390"/>
    </source>
</evidence>
<sequence length="120" mass="12314">MNRGSAGDDRDDPGTTENNRGSTGKNHREGPAITGAAPATIGAAPGTTGTAPPRQSYGNAPVVAVNAGRCRWSNGIPRLCRDAAVFHRGSTWALPAKTGALPGLHRDSPHCVNTFLGTVT</sequence>
<organism evidence="2 3">
    <name type="scientific">Dreissena polymorpha</name>
    <name type="common">Zebra mussel</name>
    <name type="synonym">Mytilus polymorpha</name>
    <dbReference type="NCBI Taxonomy" id="45954"/>
    <lineage>
        <taxon>Eukaryota</taxon>
        <taxon>Metazoa</taxon>
        <taxon>Spiralia</taxon>
        <taxon>Lophotrochozoa</taxon>
        <taxon>Mollusca</taxon>
        <taxon>Bivalvia</taxon>
        <taxon>Autobranchia</taxon>
        <taxon>Heteroconchia</taxon>
        <taxon>Euheterodonta</taxon>
        <taxon>Imparidentia</taxon>
        <taxon>Neoheterodontei</taxon>
        <taxon>Myida</taxon>
        <taxon>Dreissenoidea</taxon>
        <taxon>Dreissenidae</taxon>
        <taxon>Dreissena</taxon>
    </lineage>
</organism>
<dbReference type="EMBL" id="JAIWYP010000008">
    <property type="protein sequence ID" value="KAH3789048.1"/>
    <property type="molecule type" value="Genomic_DNA"/>
</dbReference>
<evidence type="ECO:0000256" key="1">
    <source>
        <dbReference type="SAM" id="MobiDB-lite"/>
    </source>
</evidence>
<feature type="compositionally biased region" description="Low complexity" evidence="1">
    <location>
        <begin position="31"/>
        <end position="53"/>
    </location>
</feature>
<gene>
    <name evidence="2" type="ORF">DPMN_167215</name>
</gene>
<keyword evidence="3" id="KW-1185">Reference proteome</keyword>